<comment type="caution">
    <text evidence="2">The sequence shown here is derived from an EMBL/GenBank/DDBJ whole genome shotgun (WGS) entry which is preliminary data.</text>
</comment>
<gene>
    <name evidence="2" type="ORF">KJB30_16660</name>
</gene>
<organism evidence="2 3">
    <name type="scientific">Pelotalea chapellei</name>
    <dbReference type="NCBI Taxonomy" id="44671"/>
    <lineage>
        <taxon>Bacteria</taxon>
        <taxon>Pseudomonadati</taxon>
        <taxon>Thermodesulfobacteriota</taxon>
        <taxon>Desulfuromonadia</taxon>
        <taxon>Geobacterales</taxon>
        <taxon>Geobacteraceae</taxon>
        <taxon>Pelotalea</taxon>
    </lineage>
</organism>
<dbReference type="Proteomes" id="UP000784128">
    <property type="component" value="Unassembled WGS sequence"/>
</dbReference>
<keyword evidence="1" id="KW-0732">Signal</keyword>
<accession>A0ABS5UCK3</accession>
<protein>
    <submittedName>
        <fullName evidence="2">DUF922 domain-containing protein</fullName>
    </submittedName>
</protein>
<feature type="chain" id="PRO_5046898176" evidence="1">
    <location>
        <begin position="22"/>
        <end position="215"/>
    </location>
</feature>
<dbReference type="RefSeq" id="WP_214301448.1">
    <property type="nucleotide sequence ID" value="NZ_JAHDYS010000021.1"/>
</dbReference>
<keyword evidence="3" id="KW-1185">Reference proteome</keyword>
<name>A0ABS5UCK3_9BACT</name>
<evidence type="ECO:0000256" key="1">
    <source>
        <dbReference type="SAM" id="SignalP"/>
    </source>
</evidence>
<proteinExistence type="predicted"/>
<dbReference type="Pfam" id="PF06037">
    <property type="entry name" value="DUF922"/>
    <property type="match status" value="1"/>
</dbReference>
<evidence type="ECO:0000313" key="2">
    <source>
        <dbReference type="EMBL" id="MBT1073425.1"/>
    </source>
</evidence>
<reference evidence="2 3" key="1">
    <citation type="submission" date="2021-05" db="EMBL/GenBank/DDBJ databases">
        <title>The draft genome of Geobacter chapellei DSM 13688.</title>
        <authorList>
            <person name="Xu Z."/>
            <person name="Masuda Y."/>
            <person name="Itoh H."/>
            <person name="Senoo K."/>
        </authorList>
    </citation>
    <scope>NUCLEOTIDE SEQUENCE [LARGE SCALE GENOMIC DNA]</scope>
    <source>
        <strain evidence="2 3">DSM 13688</strain>
    </source>
</reference>
<feature type="signal peptide" evidence="1">
    <location>
        <begin position="1"/>
        <end position="21"/>
    </location>
</feature>
<dbReference type="EMBL" id="JAHDYS010000021">
    <property type="protein sequence ID" value="MBT1073425.1"/>
    <property type="molecule type" value="Genomic_DNA"/>
</dbReference>
<evidence type="ECO:0000313" key="3">
    <source>
        <dbReference type="Proteomes" id="UP000784128"/>
    </source>
</evidence>
<sequence>MTFRSALLIVASMFCSSSLVAAAPVDPEIQVAKVYEEPLQTLKKEPVLKISEDFDYYNVNGSTAAELRSQMKQNGTKWNDGHVYAALTTWDIKYNYDVSYRNGSYFIDSVETDIGIKISLPRWEPGSTPPASIAAQWENYSDRVKEHEFGHRDMAVNAAAEVNKILNNLGGFSSKRELKQEADRQVKALLSQHKQNQVAYDDHTQHGVTQGAVLD</sequence>
<dbReference type="InterPro" id="IPR010321">
    <property type="entry name" value="DUF922"/>
</dbReference>